<keyword evidence="3" id="KW-1185">Reference proteome</keyword>
<gene>
    <name evidence="2" type="ORF">ACFMB1_15235</name>
</gene>
<proteinExistence type="predicted"/>
<evidence type="ECO:0008006" key="4">
    <source>
        <dbReference type="Google" id="ProtNLM"/>
    </source>
</evidence>
<dbReference type="PROSITE" id="PS51257">
    <property type="entry name" value="PROKAR_LIPOPROTEIN"/>
    <property type="match status" value="1"/>
</dbReference>
<reference evidence="2 3" key="1">
    <citation type="submission" date="2024-09" db="EMBL/GenBank/DDBJ databases">
        <authorList>
            <person name="Zhang Z.-H."/>
        </authorList>
    </citation>
    <scope>NUCLEOTIDE SEQUENCE [LARGE SCALE GENOMIC DNA]</scope>
    <source>
        <strain evidence="2 3">HHTR114</strain>
    </source>
</reference>
<evidence type="ECO:0000313" key="2">
    <source>
        <dbReference type="EMBL" id="MFC6036910.1"/>
    </source>
</evidence>
<feature type="chain" id="PRO_5045574860" description="DUF4142 domain-containing protein" evidence="1">
    <location>
        <begin position="21"/>
        <end position="162"/>
    </location>
</feature>
<protein>
    <recommendedName>
        <fullName evidence="4">DUF4142 domain-containing protein</fullName>
    </recommendedName>
</protein>
<evidence type="ECO:0000256" key="1">
    <source>
        <dbReference type="SAM" id="SignalP"/>
    </source>
</evidence>
<accession>A0ABW1KXU7</accession>
<dbReference type="EMBL" id="JBHPON010000002">
    <property type="protein sequence ID" value="MFC6036910.1"/>
    <property type="molecule type" value="Genomic_DNA"/>
</dbReference>
<dbReference type="Proteomes" id="UP001596116">
    <property type="component" value="Unassembled WGS sequence"/>
</dbReference>
<evidence type="ECO:0000313" key="3">
    <source>
        <dbReference type="Proteomes" id="UP001596116"/>
    </source>
</evidence>
<name>A0ABW1KXU7_9PROT</name>
<feature type="signal peptide" evidence="1">
    <location>
        <begin position="1"/>
        <end position="20"/>
    </location>
</feature>
<organism evidence="2 3">
    <name type="scientific">Hyphococcus aureus</name>
    <dbReference type="NCBI Taxonomy" id="2666033"/>
    <lineage>
        <taxon>Bacteria</taxon>
        <taxon>Pseudomonadati</taxon>
        <taxon>Pseudomonadota</taxon>
        <taxon>Alphaproteobacteria</taxon>
        <taxon>Parvularculales</taxon>
        <taxon>Parvularculaceae</taxon>
        <taxon>Hyphococcus</taxon>
    </lineage>
</organism>
<comment type="caution">
    <text evidence="2">The sequence shown here is derived from an EMBL/GenBank/DDBJ whole genome shotgun (WGS) entry which is preliminary data.</text>
</comment>
<dbReference type="RefSeq" id="WP_379881841.1">
    <property type="nucleotide sequence ID" value="NZ_JBHPON010000002.1"/>
</dbReference>
<keyword evidence="1" id="KW-0732">Signal</keyword>
<sequence>MNKIKGIFMAFAALWLAACGGGDDTGQESANSGEKGVRYESYAKDVQTSEDAIKLYTSRMNQIADAIEAIETNADADRAAQMIMDSAKEYELLDTRLDELGRDNLARDLASRDGGHMNLYTRQYAEAQARLGTAMQKVAEKDPRMILKLSRAMQKMNAAKAY</sequence>